<keyword evidence="2" id="KW-1185">Reference proteome</keyword>
<sequence length="71" mass="7889">MASETAEVAYVAAGYLRVEMSQGVYVYLLMSKSQVILLYPVKGRQSVAQKISSKLSLHNANRILDQIKTNN</sequence>
<dbReference type="AlphaFoldDB" id="A0A3M6TT34"/>
<reference evidence="1 2" key="1">
    <citation type="journal article" date="2018" name="Sci. Rep.">
        <title>Comparative analysis of the Pocillopora damicornis genome highlights role of immune system in coral evolution.</title>
        <authorList>
            <person name="Cunning R."/>
            <person name="Bay R.A."/>
            <person name="Gillette P."/>
            <person name="Baker A.C."/>
            <person name="Traylor-Knowles N."/>
        </authorList>
    </citation>
    <scope>NUCLEOTIDE SEQUENCE [LARGE SCALE GENOMIC DNA]</scope>
    <source>
        <strain evidence="1">RSMAS</strain>
        <tissue evidence="1">Whole animal</tissue>
    </source>
</reference>
<dbReference type="EMBL" id="RCHS01002978">
    <property type="protein sequence ID" value="RMX44506.1"/>
    <property type="molecule type" value="Genomic_DNA"/>
</dbReference>
<evidence type="ECO:0000313" key="2">
    <source>
        <dbReference type="Proteomes" id="UP000275408"/>
    </source>
</evidence>
<dbReference type="Proteomes" id="UP000275408">
    <property type="component" value="Unassembled WGS sequence"/>
</dbReference>
<evidence type="ECO:0000313" key="1">
    <source>
        <dbReference type="EMBL" id="RMX44506.1"/>
    </source>
</evidence>
<organism evidence="1 2">
    <name type="scientific">Pocillopora damicornis</name>
    <name type="common">Cauliflower coral</name>
    <name type="synonym">Millepora damicornis</name>
    <dbReference type="NCBI Taxonomy" id="46731"/>
    <lineage>
        <taxon>Eukaryota</taxon>
        <taxon>Metazoa</taxon>
        <taxon>Cnidaria</taxon>
        <taxon>Anthozoa</taxon>
        <taxon>Hexacorallia</taxon>
        <taxon>Scleractinia</taxon>
        <taxon>Astrocoeniina</taxon>
        <taxon>Pocilloporidae</taxon>
        <taxon>Pocillopora</taxon>
    </lineage>
</organism>
<protein>
    <submittedName>
        <fullName evidence="1">Uncharacterized protein</fullName>
    </submittedName>
</protein>
<accession>A0A3M6TT34</accession>
<comment type="caution">
    <text evidence="1">The sequence shown here is derived from an EMBL/GenBank/DDBJ whole genome shotgun (WGS) entry which is preliminary data.</text>
</comment>
<proteinExistence type="predicted"/>
<name>A0A3M6TT34_POCDA</name>
<gene>
    <name evidence="1" type="ORF">pdam_00006017</name>
</gene>